<keyword evidence="3" id="KW-1185">Reference proteome</keyword>
<keyword evidence="1" id="KW-1133">Transmembrane helix</keyword>
<dbReference type="Proteomes" id="UP001524435">
    <property type="component" value="Unassembled WGS sequence"/>
</dbReference>
<keyword evidence="1" id="KW-0472">Membrane</keyword>
<reference evidence="2 3" key="1">
    <citation type="submission" date="2022-06" db="EMBL/GenBank/DDBJ databases">
        <title>Isolation of gut microbiota from human fecal samples.</title>
        <authorList>
            <person name="Pamer E.G."/>
            <person name="Barat B."/>
            <person name="Waligurski E."/>
            <person name="Medina S."/>
            <person name="Paddock L."/>
            <person name="Mostad J."/>
        </authorList>
    </citation>
    <scope>NUCLEOTIDE SEQUENCE [LARGE SCALE GENOMIC DNA]</scope>
    <source>
        <strain evidence="2 3">DFI.6.1</strain>
    </source>
</reference>
<dbReference type="Pfam" id="PF14286">
    <property type="entry name" value="DHHW"/>
    <property type="match status" value="1"/>
</dbReference>
<evidence type="ECO:0000313" key="2">
    <source>
        <dbReference type="EMBL" id="MCQ5120859.1"/>
    </source>
</evidence>
<evidence type="ECO:0000256" key="1">
    <source>
        <dbReference type="SAM" id="Phobius"/>
    </source>
</evidence>
<accession>A0ABT1SI18</accession>
<comment type="caution">
    <text evidence="2">The sequence shown here is derived from an EMBL/GenBank/DDBJ whole genome shotgun (WGS) entry which is preliminary data.</text>
</comment>
<keyword evidence="1" id="KW-0812">Transmembrane</keyword>
<name>A0ABT1SI18_9FIRM</name>
<dbReference type="EMBL" id="JANGCH010000001">
    <property type="protein sequence ID" value="MCQ5120859.1"/>
    <property type="molecule type" value="Genomic_DNA"/>
</dbReference>
<feature type="transmembrane region" description="Helical" evidence="1">
    <location>
        <begin position="6"/>
        <end position="26"/>
    </location>
</feature>
<evidence type="ECO:0000313" key="3">
    <source>
        <dbReference type="Proteomes" id="UP001524435"/>
    </source>
</evidence>
<gene>
    <name evidence="2" type="ORF">NE663_01130</name>
</gene>
<protein>
    <submittedName>
        <fullName evidence="2">DHHW family protein</fullName>
    </submittedName>
</protein>
<dbReference type="InterPro" id="IPR025945">
    <property type="entry name" value="DHHW"/>
</dbReference>
<sequence>MKEKYYQLAFVIIMMVLITALSLYAWQKPQQTFSETEKRNLTTRQALEGTSLLDGTYQENYETMKNDQFPMREQFVSMHAIFDQLMGNRKSKDVYLGKDALVQDYTPMSAAQMNKMTEAITAFQNAHPDVAMQMMIAPTAIGLSDNALPFGAPRSKQENDIRTFYQKVSPMNCIDLIEPFEKSEDLLYYRSDHHWTSSGAKLAFDTYAKALSLDTGANSYEQLYVKNDFYGTLASKTGIYRYPDEISVYLNQNSDDVYRVTYSDIEASEYTLFDSTKLASDNPYDFFLKGNHPLVQIETASTRRNHLLVIKDSYANALIPFLTPYYSTITIIDPRYYFDSVNALMQEKQITDVLFLYNMTTLSQDTSLIDALAS</sequence>
<organism evidence="2 3">
    <name type="scientific">Massilicoli timonensis</name>
    <dbReference type="NCBI Taxonomy" id="2015901"/>
    <lineage>
        <taxon>Bacteria</taxon>
        <taxon>Bacillati</taxon>
        <taxon>Bacillota</taxon>
        <taxon>Erysipelotrichia</taxon>
        <taxon>Erysipelotrichales</taxon>
        <taxon>Erysipelotrichaceae</taxon>
        <taxon>Massilicoli</taxon>
    </lineage>
</organism>
<dbReference type="RefSeq" id="WP_256197274.1">
    <property type="nucleotide sequence ID" value="NZ_CANTYB010000053.1"/>
</dbReference>
<proteinExistence type="predicted"/>